<evidence type="ECO:0000256" key="7">
    <source>
        <dbReference type="ARBA" id="ARBA00023136"/>
    </source>
</evidence>
<evidence type="ECO:0000256" key="1">
    <source>
        <dbReference type="ARBA" id="ARBA00004651"/>
    </source>
</evidence>
<keyword evidence="3" id="KW-0813">Transport</keyword>
<dbReference type="RefSeq" id="WP_013888979.1">
    <property type="nucleotide sequence ID" value="NC_015673.1"/>
</dbReference>
<dbReference type="eggNOG" id="COG3201">
    <property type="taxonomic scope" value="Bacteria"/>
</dbReference>
<feature type="transmembrane region" description="Helical" evidence="9">
    <location>
        <begin position="213"/>
        <end position="230"/>
    </location>
</feature>
<sequence length="246" mass="26892">MTDSVLTNLLNATWAIGGAPILVREIIGNLFGLASAVGGMRRVVWAWPVGIIGNVLLFTVFLGGLFHTPQDLDLYGQAGRQVMFLIVSIYGWWRWSSARKTGMQEPDHTDPSRSIVSEPHEDTAAVQPKWATGKQRLGMLVVAVFGTVVCALIFDALGSWGPWADAWIFVGSMLATYGMARGWTEFWLIWIAVDVVGVPLLLMAGYYPSATLYVVYGLFVAWGFVTWLRVQRSTVASTKSGATATS</sequence>
<reference evidence="10 11" key="1">
    <citation type="journal article" date="2012" name="BMC Genomics">
        <title>Complete genome sequence, lifestyle, and multi-drug resistance of the human pathogen Corynebacterium resistens DSM 45100 isolated from blood samples of a leukemia patient.</title>
        <authorList>
            <person name="Schroder J."/>
            <person name="Maus I."/>
            <person name="Meyer K."/>
            <person name="Wordemann S."/>
            <person name="Blom J."/>
            <person name="Jaenicke S."/>
            <person name="Schneider J."/>
            <person name="Trost E."/>
            <person name="Tauch A."/>
        </authorList>
    </citation>
    <scope>NUCLEOTIDE SEQUENCE [LARGE SCALE GENOMIC DNA]</scope>
    <source>
        <strain evidence="11">DSM 45100 / JCM 12819 / CCUG 50093 / GTC 2026 / SICGH 158</strain>
    </source>
</reference>
<dbReference type="PANTHER" id="PTHR36122">
    <property type="entry name" value="NICOTINAMIDE RIBOSIDE TRANSPORTER PNUC"/>
    <property type="match status" value="1"/>
</dbReference>
<feature type="transmembrane region" description="Helical" evidence="9">
    <location>
        <begin position="187"/>
        <end position="207"/>
    </location>
</feature>
<gene>
    <name evidence="10" type="ordered locus">CRES_1638</name>
</gene>
<evidence type="ECO:0000256" key="6">
    <source>
        <dbReference type="ARBA" id="ARBA00022989"/>
    </source>
</evidence>
<name>F8E0K1_CORRG</name>
<feature type="transmembrane region" description="Helical" evidence="9">
    <location>
        <begin position="12"/>
        <end position="32"/>
    </location>
</feature>
<evidence type="ECO:0000313" key="10">
    <source>
        <dbReference type="EMBL" id="AEI09991.1"/>
    </source>
</evidence>
<dbReference type="GO" id="GO:0034257">
    <property type="term" value="F:nicotinamide riboside transmembrane transporter activity"/>
    <property type="evidence" value="ECO:0007669"/>
    <property type="project" value="InterPro"/>
</dbReference>
<dbReference type="STRING" id="662755.CRES_1638"/>
<evidence type="ECO:0000256" key="8">
    <source>
        <dbReference type="SAM" id="MobiDB-lite"/>
    </source>
</evidence>
<comment type="similarity">
    <text evidence="2">Belongs to the nicotinamide ribonucleoside (NR) uptake permease (TC 4.B.1) family.</text>
</comment>
<keyword evidence="5 9" id="KW-0812">Transmembrane</keyword>
<feature type="region of interest" description="Disordered" evidence="8">
    <location>
        <begin position="103"/>
        <end position="126"/>
    </location>
</feature>
<evidence type="ECO:0000313" key="11">
    <source>
        <dbReference type="Proteomes" id="UP000000492"/>
    </source>
</evidence>
<evidence type="ECO:0000256" key="3">
    <source>
        <dbReference type="ARBA" id="ARBA00022448"/>
    </source>
</evidence>
<comment type="subcellular location">
    <subcellularLocation>
        <location evidence="1">Cell membrane</location>
        <topology evidence="1">Multi-pass membrane protein</topology>
    </subcellularLocation>
</comment>
<dbReference type="EMBL" id="CP002857">
    <property type="protein sequence ID" value="AEI09991.1"/>
    <property type="molecule type" value="Genomic_DNA"/>
</dbReference>
<feature type="transmembrane region" description="Helical" evidence="9">
    <location>
        <begin position="78"/>
        <end position="95"/>
    </location>
</feature>
<dbReference type="AlphaFoldDB" id="F8E0K1"/>
<keyword evidence="6 9" id="KW-1133">Transmembrane helix</keyword>
<feature type="transmembrane region" description="Helical" evidence="9">
    <location>
        <begin position="137"/>
        <end position="154"/>
    </location>
</feature>
<protein>
    <submittedName>
        <fullName evidence="10">Membrane protein</fullName>
    </submittedName>
</protein>
<dbReference type="Proteomes" id="UP000000492">
    <property type="component" value="Chromosome"/>
</dbReference>
<evidence type="ECO:0000256" key="2">
    <source>
        <dbReference type="ARBA" id="ARBA00006669"/>
    </source>
</evidence>
<evidence type="ECO:0000256" key="9">
    <source>
        <dbReference type="SAM" id="Phobius"/>
    </source>
</evidence>
<dbReference type="KEGG" id="crd:CRES_1638"/>
<accession>F8E0K1</accession>
<evidence type="ECO:0000256" key="5">
    <source>
        <dbReference type="ARBA" id="ARBA00022692"/>
    </source>
</evidence>
<dbReference type="InterPro" id="IPR006419">
    <property type="entry name" value="NMN_transpt_PnuC"/>
</dbReference>
<feature type="transmembrane region" description="Helical" evidence="9">
    <location>
        <begin position="44"/>
        <end position="66"/>
    </location>
</feature>
<dbReference type="Pfam" id="PF04973">
    <property type="entry name" value="NMN_transporter"/>
    <property type="match status" value="1"/>
</dbReference>
<keyword evidence="4" id="KW-1003">Cell membrane</keyword>
<feature type="transmembrane region" description="Helical" evidence="9">
    <location>
        <begin position="160"/>
        <end position="180"/>
    </location>
</feature>
<proteinExistence type="inferred from homology"/>
<keyword evidence="7 9" id="KW-0472">Membrane</keyword>
<dbReference type="PANTHER" id="PTHR36122:SF2">
    <property type="entry name" value="NICOTINAMIDE RIBOSIDE TRANSPORTER PNUC"/>
    <property type="match status" value="1"/>
</dbReference>
<evidence type="ECO:0000256" key="4">
    <source>
        <dbReference type="ARBA" id="ARBA00022475"/>
    </source>
</evidence>
<dbReference type="OrthoDB" id="9791248at2"/>
<keyword evidence="11" id="KW-1185">Reference proteome</keyword>
<organism evidence="10 11">
    <name type="scientific">Corynebacterium resistens (strain DSM 45100 / JCM 12819 / GTC 2026 / SICGH 158)</name>
    <dbReference type="NCBI Taxonomy" id="662755"/>
    <lineage>
        <taxon>Bacteria</taxon>
        <taxon>Bacillati</taxon>
        <taxon>Actinomycetota</taxon>
        <taxon>Actinomycetes</taxon>
        <taxon>Mycobacteriales</taxon>
        <taxon>Corynebacteriaceae</taxon>
        <taxon>Corynebacterium</taxon>
    </lineage>
</organism>
<dbReference type="HOGENOM" id="CLU_076589_0_0_11"/>
<dbReference type="GO" id="GO:0005886">
    <property type="term" value="C:plasma membrane"/>
    <property type="evidence" value="ECO:0007669"/>
    <property type="project" value="UniProtKB-SubCell"/>
</dbReference>